<proteinExistence type="predicted"/>
<evidence type="ECO:0000313" key="8">
    <source>
        <dbReference type="EMBL" id="SER26026.1"/>
    </source>
</evidence>
<feature type="transmembrane region" description="Helical" evidence="6">
    <location>
        <begin position="280"/>
        <end position="307"/>
    </location>
</feature>
<dbReference type="PRINTS" id="PR01036">
    <property type="entry name" value="TCRTETB"/>
</dbReference>
<name>A0A1H9MQP8_9PSEU</name>
<keyword evidence="3 6" id="KW-1133">Transmembrane helix</keyword>
<feature type="transmembrane region" description="Helical" evidence="6">
    <location>
        <begin position="28"/>
        <end position="52"/>
    </location>
</feature>
<dbReference type="STRING" id="155974.SAMN04487818_102285"/>
<feature type="transmembrane region" description="Helical" evidence="6">
    <location>
        <begin position="215"/>
        <end position="236"/>
    </location>
</feature>
<gene>
    <name evidence="8" type="ORF">SAMN04487818_102285</name>
</gene>
<keyword evidence="2 6" id="KW-0812">Transmembrane</keyword>
<evidence type="ECO:0000256" key="5">
    <source>
        <dbReference type="SAM" id="MobiDB-lite"/>
    </source>
</evidence>
<dbReference type="Gene3D" id="1.20.1250.20">
    <property type="entry name" value="MFS general substrate transporter like domains"/>
    <property type="match status" value="1"/>
</dbReference>
<feature type="transmembrane region" description="Helical" evidence="6">
    <location>
        <begin position="444"/>
        <end position="467"/>
    </location>
</feature>
<evidence type="ECO:0000256" key="6">
    <source>
        <dbReference type="SAM" id="Phobius"/>
    </source>
</evidence>
<feature type="transmembrane region" description="Helical" evidence="6">
    <location>
        <begin position="183"/>
        <end position="203"/>
    </location>
</feature>
<dbReference type="PROSITE" id="PS50850">
    <property type="entry name" value="MFS"/>
    <property type="match status" value="1"/>
</dbReference>
<evidence type="ECO:0000313" key="9">
    <source>
        <dbReference type="Proteomes" id="UP000199051"/>
    </source>
</evidence>
<feature type="transmembrane region" description="Helical" evidence="6">
    <location>
        <begin position="313"/>
        <end position="335"/>
    </location>
</feature>
<evidence type="ECO:0000256" key="1">
    <source>
        <dbReference type="ARBA" id="ARBA00004651"/>
    </source>
</evidence>
<comment type="subcellular location">
    <subcellularLocation>
        <location evidence="1">Cell membrane</location>
        <topology evidence="1">Multi-pass membrane protein</topology>
    </subcellularLocation>
</comment>
<dbReference type="SUPFAM" id="SSF103473">
    <property type="entry name" value="MFS general substrate transporter"/>
    <property type="match status" value="1"/>
</dbReference>
<feature type="transmembrane region" description="Helical" evidence="6">
    <location>
        <begin position="119"/>
        <end position="140"/>
    </location>
</feature>
<dbReference type="PANTHER" id="PTHR42718:SF39">
    <property type="entry name" value="ACTINORHODIN TRANSPORTER-RELATED"/>
    <property type="match status" value="1"/>
</dbReference>
<evidence type="ECO:0000259" key="7">
    <source>
        <dbReference type="PROSITE" id="PS50850"/>
    </source>
</evidence>
<dbReference type="InterPro" id="IPR020846">
    <property type="entry name" value="MFS_dom"/>
</dbReference>
<dbReference type="Gene3D" id="1.20.1720.10">
    <property type="entry name" value="Multidrug resistance protein D"/>
    <property type="match status" value="1"/>
</dbReference>
<sequence length="498" mass="50207">MRTRGPPGPGSVSMGYVRTADDRASWRVLVVCLAAGVTTLLDQSVLTIALPSLRESLHAGATDVQWIVSGYSLAFGLALVPGGSLGDARGRKGLFLVGLVTFVVFAVVAATGANAGVVIVARLVQGAGAGLVNSQVIGTIQDVFHGVGRTRALGMYAVVAGVSSALGPALGGVLVSLAGPGAGWRWCLLLSVPCGVVTLVLAARRLPQPRRVSEGRLDGWGLLCVAVLTVSSMMPFITGTHVGWWVAGVVGSVVALVVLHRRRVRTGKVPLVHPALTRSAPFVLGTVVAMAQFGSAMAASLVLVLFLQSGLGMSALTAAAVTLPSAVAMVASSAIAWRVVRRIGSHAVTLGTGLGIVMLLAGALVVAVVPVPVLPVALAVVQLAWGAANGLSLSPNQARVLQHAPAEAAGVAGAILQMSQRVAAAVCLSAISGVYLRAETPEAAFIHASLVCAGLLVGALVACVVLARIDARSTSDGAPRPPRLVAGTGATGRGQAPV</sequence>
<dbReference type="InterPro" id="IPR036259">
    <property type="entry name" value="MFS_trans_sf"/>
</dbReference>
<feature type="transmembrane region" description="Helical" evidence="6">
    <location>
        <begin position="242"/>
        <end position="259"/>
    </location>
</feature>
<dbReference type="InterPro" id="IPR011701">
    <property type="entry name" value="MFS"/>
</dbReference>
<feature type="transmembrane region" description="Helical" evidence="6">
    <location>
        <begin position="64"/>
        <end position="82"/>
    </location>
</feature>
<feature type="domain" description="Major facilitator superfamily (MFS) profile" evidence="7">
    <location>
        <begin position="28"/>
        <end position="470"/>
    </location>
</feature>
<dbReference type="AlphaFoldDB" id="A0A1H9MQP8"/>
<evidence type="ECO:0000256" key="3">
    <source>
        <dbReference type="ARBA" id="ARBA00022989"/>
    </source>
</evidence>
<evidence type="ECO:0000256" key="2">
    <source>
        <dbReference type="ARBA" id="ARBA00022692"/>
    </source>
</evidence>
<keyword evidence="4 6" id="KW-0472">Membrane</keyword>
<dbReference type="EMBL" id="FOGI01000002">
    <property type="protein sequence ID" value="SER26026.1"/>
    <property type="molecule type" value="Genomic_DNA"/>
</dbReference>
<dbReference type="PANTHER" id="PTHR42718">
    <property type="entry name" value="MAJOR FACILITATOR SUPERFAMILY MULTIDRUG TRANSPORTER MFSC"/>
    <property type="match status" value="1"/>
</dbReference>
<keyword evidence="9" id="KW-1185">Reference proteome</keyword>
<feature type="region of interest" description="Disordered" evidence="5">
    <location>
        <begin position="473"/>
        <end position="498"/>
    </location>
</feature>
<reference evidence="9" key="1">
    <citation type="submission" date="2016-10" db="EMBL/GenBank/DDBJ databases">
        <authorList>
            <person name="Varghese N."/>
            <person name="Submissions S."/>
        </authorList>
    </citation>
    <scope>NUCLEOTIDE SEQUENCE [LARGE SCALE GENOMIC DNA]</scope>
    <source>
        <strain evidence="9">DSM 44260</strain>
    </source>
</reference>
<dbReference type="Pfam" id="PF07690">
    <property type="entry name" value="MFS_1"/>
    <property type="match status" value="1"/>
</dbReference>
<organism evidence="8 9">
    <name type="scientific">Actinokineospora terrae</name>
    <dbReference type="NCBI Taxonomy" id="155974"/>
    <lineage>
        <taxon>Bacteria</taxon>
        <taxon>Bacillati</taxon>
        <taxon>Actinomycetota</taxon>
        <taxon>Actinomycetes</taxon>
        <taxon>Pseudonocardiales</taxon>
        <taxon>Pseudonocardiaceae</taxon>
        <taxon>Actinokineospora</taxon>
    </lineage>
</organism>
<protein>
    <submittedName>
        <fullName evidence="8">Predicted arabinose efflux permease, MFS family</fullName>
    </submittedName>
</protein>
<accession>A0A1H9MQP8</accession>
<dbReference type="Proteomes" id="UP000199051">
    <property type="component" value="Unassembled WGS sequence"/>
</dbReference>
<feature type="transmembrane region" description="Helical" evidence="6">
    <location>
        <begin position="347"/>
        <end position="367"/>
    </location>
</feature>
<dbReference type="GO" id="GO:0005886">
    <property type="term" value="C:plasma membrane"/>
    <property type="evidence" value="ECO:0007669"/>
    <property type="project" value="UniProtKB-SubCell"/>
</dbReference>
<dbReference type="GO" id="GO:0022857">
    <property type="term" value="F:transmembrane transporter activity"/>
    <property type="evidence" value="ECO:0007669"/>
    <property type="project" value="InterPro"/>
</dbReference>
<evidence type="ECO:0000256" key="4">
    <source>
        <dbReference type="ARBA" id="ARBA00023136"/>
    </source>
</evidence>
<feature type="transmembrane region" description="Helical" evidence="6">
    <location>
        <begin position="152"/>
        <end position="177"/>
    </location>
</feature>
<feature type="transmembrane region" description="Helical" evidence="6">
    <location>
        <begin position="94"/>
        <end position="113"/>
    </location>
</feature>
<dbReference type="CDD" id="cd17321">
    <property type="entry name" value="MFS_MMR_MDR_like"/>
    <property type="match status" value="1"/>
</dbReference>